<dbReference type="EC" id="7.4.2.9" evidence="8"/>
<keyword evidence="12" id="KW-1185">Reference proteome</keyword>
<keyword evidence="5" id="KW-0547">Nucleotide-binding</keyword>
<evidence type="ECO:0000313" key="11">
    <source>
        <dbReference type="EMBL" id="TCO81643.1"/>
    </source>
</evidence>
<dbReference type="Gene3D" id="3.40.50.300">
    <property type="entry name" value="P-loop containing nucleotide triphosphate hydrolases"/>
    <property type="match status" value="1"/>
</dbReference>
<dbReference type="GO" id="GO:0005524">
    <property type="term" value="F:ATP binding"/>
    <property type="evidence" value="ECO:0007669"/>
    <property type="project" value="UniProtKB-KW"/>
</dbReference>
<evidence type="ECO:0000256" key="1">
    <source>
        <dbReference type="ARBA" id="ARBA00004417"/>
    </source>
</evidence>
<feature type="domain" description="ABC transporter" evidence="10">
    <location>
        <begin position="8"/>
        <end position="257"/>
    </location>
</feature>
<comment type="caution">
    <text evidence="11">The sequence shown here is derived from an EMBL/GenBank/DDBJ whole genome shotgun (WGS) entry which is preliminary data.</text>
</comment>
<name>A0A4R2L4T0_9GAMM</name>
<comment type="subcellular location">
    <subcellularLocation>
        <location evidence="1">Cell inner membrane</location>
        <topology evidence="1">Peripheral membrane protein</topology>
    </subcellularLocation>
</comment>
<evidence type="ECO:0000259" key="10">
    <source>
        <dbReference type="PROSITE" id="PS50893"/>
    </source>
</evidence>
<keyword evidence="7" id="KW-0472">Membrane</keyword>
<gene>
    <name evidence="11" type="ORF">EV699_10736</name>
</gene>
<dbReference type="InterPro" id="IPR050388">
    <property type="entry name" value="ABC_Ni/Peptide_Import"/>
</dbReference>
<comment type="catalytic activity">
    <reaction evidence="9">
        <text>a dipeptide(out) + ATP + H2O = a dipeptide(in) + ADP + phosphate + H(+)</text>
        <dbReference type="Rhea" id="RHEA:23120"/>
        <dbReference type="ChEBI" id="CHEBI:15377"/>
        <dbReference type="ChEBI" id="CHEBI:15378"/>
        <dbReference type="ChEBI" id="CHEBI:30616"/>
        <dbReference type="ChEBI" id="CHEBI:43474"/>
        <dbReference type="ChEBI" id="CHEBI:90799"/>
        <dbReference type="ChEBI" id="CHEBI:456216"/>
        <dbReference type="EC" id="7.4.2.9"/>
    </reaction>
</comment>
<protein>
    <recommendedName>
        <fullName evidence="8">ABC-type dipeptide transporter</fullName>
        <ecNumber evidence="8">7.4.2.9</ecNumber>
    </recommendedName>
</protein>
<evidence type="ECO:0000256" key="5">
    <source>
        <dbReference type="ARBA" id="ARBA00022741"/>
    </source>
</evidence>
<accession>A0A4R2L4T0</accession>
<dbReference type="PROSITE" id="PS50893">
    <property type="entry name" value="ABC_TRANSPORTER_2"/>
    <property type="match status" value="1"/>
</dbReference>
<sequence length="284" mass="30347">MNAPLLDIAGLEVAFRTPRGPVAAVRGVTLAIARGERVGIVGESGSGKSVTGRAVLGLLPAQAQLRAERLHFAGQDLRTLDAAGWRALRGRRIAMVMQDPKYSLNPVMRVGAQLIEALRCREPGLSARAARECALERLAGVRIREPARVFASYPHELSGGMGQRVMIAMMVAGGPELLIADEPTSALDVTVRLQILALLDAAVGARGMGLAFISHDLNLVADFCDRVVVMYAGRVLETLPAAGLHAARHPYTRGLLDALPRLDRPRATLPVLARDPAWLDGDGR</sequence>
<evidence type="ECO:0000256" key="3">
    <source>
        <dbReference type="ARBA" id="ARBA00022448"/>
    </source>
</evidence>
<dbReference type="AlphaFoldDB" id="A0A4R2L4T0"/>
<dbReference type="GO" id="GO:0005886">
    <property type="term" value="C:plasma membrane"/>
    <property type="evidence" value="ECO:0007669"/>
    <property type="project" value="UniProtKB-SubCell"/>
</dbReference>
<evidence type="ECO:0000256" key="6">
    <source>
        <dbReference type="ARBA" id="ARBA00022840"/>
    </source>
</evidence>
<proteinExistence type="inferred from homology"/>
<keyword evidence="6 11" id="KW-0067">ATP-binding</keyword>
<dbReference type="EMBL" id="SLWY01000007">
    <property type="protein sequence ID" value="TCO81643.1"/>
    <property type="molecule type" value="Genomic_DNA"/>
</dbReference>
<evidence type="ECO:0000256" key="8">
    <source>
        <dbReference type="ARBA" id="ARBA00038852"/>
    </source>
</evidence>
<evidence type="ECO:0000256" key="2">
    <source>
        <dbReference type="ARBA" id="ARBA00005417"/>
    </source>
</evidence>
<keyword evidence="4" id="KW-1003">Cell membrane</keyword>
<dbReference type="InterPro" id="IPR003593">
    <property type="entry name" value="AAA+_ATPase"/>
</dbReference>
<dbReference type="InterPro" id="IPR027417">
    <property type="entry name" value="P-loop_NTPase"/>
</dbReference>
<comment type="similarity">
    <text evidence="2">Belongs to the ABC transporter superfamily.</text>
</comment>
<dbReference type="PANTHER" id="PTHR43297">
    <property type="entry name" value="OLIGOPEPTIDE TRANSPORT ATP-BINDING PROTEIN APPD"/>
    <property type="match status" value="1"/>
</dbReference>
<dbReference type="OrthoDB" id="9802772at2"/>
<dbReference type="SMART" id="SM00382">
    <property type="entry name" value="AAA"/>
    <property type="match status" value="1"/>
</dbReference>
<evidence type="ECO:0000313" key="12">
    <source>
        <dbReference type="Proteomes" id="UP000295765"/>
    </source>
</evidence>
<dbReference type="RefSeq" id="WP_132540658.1">
    <property type="nucleotide sequence ID" value="NZ_SLWY01000007.1"/>
</dbReference>
<dbReference type="Pfam" id="PF00005">
    <property type="entry name" value="ABC_tran"/>
    <property type="match status" value="1"/>
</dbReference>
<evidence type="ECO:0000256" key="4">
    <source>
        <dbReference type="ARBA" id="ARBA00022475"/>
    </source>
</evidence>
<keyword evidence="3" id="KW-0813">Transport</keyword>
<dbReference type="GO" id="GO:0016887">
    <property type="term" value="F:ATP hydrolysis activity"/>
    <property type="evidence" value="ECO:0007669"/>
    <property type="project" value="InterPro"/>
</dbReference>
<evidence type="ECO:0000256" key="7">
    <source>
        <dbReference type="ARBA" id="ARBA00023136"/>
    </source>
</evidence>
<dbReference type="PANTHER" id="PTHR43297:SF2">
    <property type="entry name" value="DIPEPTIDE TRANSPORT ATP-BINDING PROTEIN DPPD"/>
    <property type="match status" value="1"/>
</dbReference>
<dbReference type="CDD" id="cd03257">
    <property type="entry name" value="ABC_NikE_OppD_transporters"/>
    <property type="match status" value="1"/>
</dbReference>
<dbReference type="SUPFAM" id="SSF52540">
    <property type="entry name" value="P-loop containing nucleoside triphosphate hydrolases"/>
    <property type="match status" value="1"/>
</dbReference>
<dbReference type="InterPro" id="IPR003439">
    <property type="entry name" value="ABC_transporter-like_ATP-bd"/>
</dbReference>
<organism evidence="11 12">
    <name type="scientific">Plasticicumulans lactativorans</name>
    <dbReference type="NCBI Taxonomy" id="1133106"/>
    <lineage>
        <taxon>Bacteria</taxon>
        <taxon>Pseudomonadati</taxon>
        <taxon>Pseudomonadota</taxon>
        <taxon>Gammaproteobacteria</taxon>
        <taxon>Candidatus Competibacteraceae</taxon>
        <taxon>Plasticicumulans</taxon>
    </lineage>
</organism>
<reference evidence="11 12" key="1">
    <citation type="submission" date="2019-03" db="EMBL/GenBank/DDBJ databases">
        <title>Genomic Encyclopedia of Type Strains, Phase IV (KMG-IV): sequencing the most valuable type-strain genomes for metagenomic binning, comparative biology and taxonomic classification.</title>
        <authorList>
            <person name="Goeker M."/>
        </authorList>
    </citation>
    <scope>NUCLEOTIDE SEQUENCE [LARGE SCALE GENOMIC DNA]</scope>
    <source>
        <strain evidence="11 12">DSM 25287</strain>
    </source>
</reference>
<evidence type="ECO:0000256" key="9">
    <source>
        <dbReference type="ARBA" id="ARBA00047356"/>
    </source>
</evidence>
<dbReference type="Proteomes" id="UP000295765">
    <property type="component" value="Unassembled WGS sequence"/>
</dbReference>